<dbReference type="AlphaFoldDB" id="A0A0E9XBN3"/>
<accession>A0A0E9XBN3</accession>
<protein>
    <submittedName>
        <fullName evidence="1">Uncharacterized protein</fullName>
    </submittedName>
</protein>
<reference evidence="1" key="2">
    <citation type="journal article" date="2015" name="Fish Shellfish Immunol.">
        <title>Early steps in the European eel (Anguilla anguilla)-Vibrio vulnificus interaction in the gills: Role of the RtxA13 toxin.</title>
        <authorList>
            <person name="Callol A."/>
            <person name="Pajuelo D."/>
            <person name="Ebbesson L."/>
            <person name="Teles M."/>
            <person name="MacKenzie S."/>
            <person name="Amaro C."/>
        </authorList>
    </citation>
    <scope>NUCLEOTIDE SEQUENCE</scope>
</reference>
<reference evidence="1" key="1">
    <citation type="submission" date="2014-11" db="EMBL/GenBank/DDBJ databases">
        <authorList>
            <person name="Amaro Gonzalez C."/>
        </authorList>
    </citation>
    <scope>NUCLEOTIDE SEQUENCE</scope>
</reference>
<organism evidence="1">
    <name type="scientific">Anguilla anguilla</name>
    <name type="common">European freshwater eel</name>
    <name type="synonym">Muraena anguilla</name>
    <dbReference type="NCBI Taxonomy" id="7936"/>
    <lineage>
        <taxon>Eukaryota</taxon>
        <taxon>Metazoa</taxon>
        <taxon>Chordata</taxon>
        <taxon>Craniata</taxon>
        <taxon>Vertebrata</taxon>
        <taxon>Euteleostomi</taxon>
        <taxon>Actinopterygii</taxon>
        <taxon>Neopterygii</taxon>
        <taxon>Teleostei</taxon>
        <taxon>Anguilliformes</taxon>
        <taxon>Anguillidae</taxon>
        <taxon>Anguilla</taxon>
    </lineage>
</organism>
<dbReference type="EMBL" id="GBXM01008523">
    <property type="protein sequence ID" value="JAI00055.1"/>
    <property type="molecule type" value="Transcribed_RNA"/>
</dbReference>
<sequence>MEDTVQEPFLLWHHNPEFCSDSGIRARVLFPWQRKQTLQFRFCCL</sequence>
<evidence type="ECO:0000313" key="1">
    <source>
        <dbReference type="EMBL" id="JAI00055.1"/>
    </source>
</evidence>
<proteinExistence type="predicted"/>
<name>A0A0E9XBN3_ANGAN</name>